<organism evidence="1 2">
    <name type="scientific">Bacteroides stercoris</name>
    <dbReference type="NCBI Taxonomy" id="46506"/>
    <lineage>
        <taxon>Bacteria</taxon>
        <taxon>Pseudomonadati</taxon>
        <taxon>Bacteroidota</taxon>
        <taxon>Bacteroidia</taxon>
        <taxon>Bacteroidales</taxon>
        <taxon>Bacteroidaceae</taxon>
        <taxon>Bacteroides</taxon>
    </lineage>
</organism>
<comment type="caution">
    <text evidence="1">The sequence shown here is derived from an EMBL/GenBank/DDBJ whole genome shotgun (WGS) entry which is preliminary data.</text>
</comment>
<reference evidence="1 2" key="1">
    <citation type="journal article" date="2019" name="Nat. Med.">
        <title>A library of human gut bacterial isolates paired with longitudinal multiomics data enables mechanistic microbiome research.</title>
        <authorList>
            <person name="Poyet M."/>
            <person name="Groussin M."/>
            <person name="Gibbons S.M."/>
            <person name="Avila-Pacheco J."/>
            <person name="Jiang X."/>
            <person name="Kearney S.M."/>
            <person name="Perrotta A.R."/>
            <person name="Berdy B."/>
            <person name="Zhao S."/>
            <person name="Lieberman T.D."/>
            <person name="Swanson P.K."/>
            <person name="Smith M."/>
            <person name="Roesemann S."/>
            <person name="Alexander J.E."/>
            <person name="Rich S.A."/>
            <person name="Livny J."/>
            <person name="Vlamakis H."/>
            <person name="Clish C."/>
            <person name="Bullock K."/>
            <person name="Deik A."/>
            <person name="Scott J."/>
            <person name="Pierce K.A."/>
            <person name="Xavier R.J."/>
            <person name="Alm E.J."/>
        </authorList>
    </citation>
    <scope>NUCLEOTIDE SEQUENCE [LARGE SCALE GENOMIC DNA]</scope>
    <source>
        <strain evidence="1 2">BIOML-A17</strain>
    </source>
</reference>
<dbReference type="EMBL" id="WCLP01000021">
    <property type="protein sequence ID" value="KAB5281420.1"/>
    <property type="molecule type" value="Genomic_DNA"/>
</dbReference>
<evidence type="ECO:0000313" key="2">
    <source>
        <dbReference type="Proteomes" id="UP000440773"/>
    </source>
</evidence>
<sequence length="124" mass="14471">MYNRFRELPHNYISFQKIDRKGRRYAYQKKPVNMVYSFILMSKIKRQLKVLHLPQQRENILSFLPILEEGDALIIGVDFPIPLIVKINGPTIKLDSSPLSSQNGIIKILILAKCLLYLLFDKRA</sequence>
<gene>
    <name evidence="1" type="ORF">F9962_09315</name>
</gene>
<dbReference type="Proteomes" id="UP000440773">
    <property type="component" value="Unassembled WGS sequence"/>
</dbReference>
<name>A0A7J5L2Y6_BACSE</name>
<dbReference type="AlphaFoldDB" id="A0A7J5L2Y6"/>
<protein>
    <submittedName>
        <fullName evidence="1">Uncharacterized protein</fullName>
    </submittedName>
</protein>
<evidence type="ECO:0000313" key="1">
    <source>
        <dbReference type="EMBL" id="KAB5281420.1"/>
    </source>
</evidence>
<accession>A0A7J5L2Y6</accession>
<proteinExistence type="predicted"/>